<accession>A0A4R6QHT6</accession>
<gene>
    <name evidence="6" type="primary">rph</name>
    <name evidence="9" type="ORF">DES47_10992</name>
</gene>
<keyword evidence="6" id="KW-0808">Transferase</keyword>
<protein>
    <recommendedName>
        <fullName evidence="6">Ribonuclease PH</fullName>
        <shortName evidence="6">RNase PH</shortName>
        <ecNumber evidence="6">2.7.7.56</ecNumber>
    </recommendedName>
    <alternativeName>
        <fullName evidence="6">tRNA nucleotidyltransferase</fullName>
    </alternativeName>
</protein>
<dbReference type="CDD" id="cd11362">
    <property type="entry name" value="RNase_PH_bact"/>
    <property type="match status" value="1"/>
</dbReference>
<dbReference type="SUPFAM" id="SSF55666">
    <property type="entry name" value="Ribonuclease PH domain 2-like"/>
    <property type="match status" value="1"/>
</dbReference>
<dbReference type="InterPro" id="IPR015847">
    <property type="entry name" value="ExoRNase_PH_dom2"/>
</dbReference>
<dbReference type="EC" id="2.7.7.56" evidence="6"/>
<dbReference type="GO" id="GO:0000049">
    <property type="term" value="F:tRNA binding"/>
    <property type="evidence" value="ECO:0007669"/>
    <property type="project" value="UniProtKB-UniRule"/>
</dbReference>
<reference evidence="9 10" key="1">
    <citation type="submission" date="2019-03" db="EMBL/GenBank/DDBJ databases">
        <title>Genomic Encyclopedia of Type Strains, Phase IV (KMG-IV): sequencing the most valuable type-strain genomes for metagenomic binning, comparative biology and taxonomic classification.</title>
        <authorList>
            <person name="Goeker M."/>
        </authorList>
    </citation>
    <scope>NUCLEOTIDE SEQUENCE [LARGE SCALE GENOMIC DNA]</scope>
    <source>
        <strain evidence="9 10">DSM 16998</strain>
    </source>
</reference>
<dbReference type="InterPro" id="IPR050080">
    <property type="entry name" value="RNase_PH"/>
</dbReference>
<dbReference type="Proteomes" id="UP000295361">
    <property type="component" value="Unassembled WGS sequence"/>
</dbReference>
<sequence length="241" mass="25979">MTFVRTDARGADALRPVRLTRHYTKHAEGSVLVEFGHTKVLCNASVEERVPPHKRGSGEGWVTAEYGMLPRATHTRSDREAAKGKQSGRTQEIQRLIGRSMRCVFDLKLLGERTIQLDCDVLQADGGTRTAAITGAYVAAHDAVSWLLAQGKISQSPLKDAVAAISVGMLKGTPLLDLEYIEDSACDTDMNVVMTGSGGFVELQGTAEGEAFTRAQMDALVGLAEKGIRDLLALQRQALGL</sequence>
<dbReference type="GO" id="GO:0031125">
    <property type="term" value="P:rRNA 3'-end processing"/>
    <property type="evidence" value="ECO:0007669"/>
    <property type="project" value="UniProtKB-ARBA"/>
</dbReference>
<evidence type="ECO:0000256" key="4">
    <source>
        <dbReference type="ARBA" id="ARBA00022694"/>
    </source>
</evidence>
<dbReference type="SUPFAM" id="SSF54211">
    <property type="entry name" value="Ribosomal protein S5 domain 2-like"/>
    <property type="match status" value="1"/>
</dbReference>
<dbReference type="FunFam" id="3.30.230.70:FF:000003">
    <property type="entry name" value="Ribonuclease PH"/>
    <property type="match status" value="1"/>
</dbReference>
<feature type="binding site" evidence="6">
    <location>
        <position position="89"/>
    </location>
    <ligand>
        <name>phosphate</name>
        <dbReference type="ChEBI" id="CHEBI:43474"/>
        <note>substrate</note>
    </ligand>
</feature>
<evidence type="ECO:0000256" key="5">
    <source>
        <dbReference type="ARBA" id="ARBA00022884"/>
    </source>
</evidence>
<dbReference type="Pfam" id="PF03725">
    <property type="entry name" value="RNase_PH_C"/>
    <property type="match status" value="1"/>
</dbReference>
<keyword evidence="10" id="KW-1185">Reference proteome</keyword>
<dbReference type="OrthoDB" id="9802265at2"/>
<comment type="similarity">
    <text evidence="1 6">Belongs to the RNase PH family.</text>
</comment>
<dbReference type="GO" id="GO:0009022">
    <property type="term" value="F:tRNA nucleotidyltransferase activity"/>
    <property type="evidence" value="ECO:0007669"/>
    <property type="project" value="UniProtKB-UniRule"/>
</dbReference>
<comment type="catalytic activity">
    <reaction evidence="6">
        <text>tRNA(n+1) + phosphate = tRNA(n) + a ribonucleoside 5'-diphosphate</text>
        <dbReference type="Rhea" id="RHEA:10628"/>
        <dbReference type="Rhea" id="RHEA-COMP:17343"/>
        <dbReference type="Rhea" id="RHEA-COMP:17344"/>
        <dbReference type="ChEBI" id="CHEBI:43474"/>
        <dbReference type="ChEBI" id="CHEBI:57930"/>
        <dbReference type="ChEBI" id="CHEBI:173114"/>
        <dbReference type="EC" id="2.7.7.56"/>
    </reaction>
</comment>
<evidence type="ECO:0000313" key="9">
    <source>
        <dbReference type="EMBL" id="TDP62112.1"/>
    </source>
</evidence>
<keyword evidence="6" id="KW-0548">Nucleotidyltransferase</keyword>
<dbReference type="PANTHER" id="PTHR11953:SF0">
    <property type="entry name" value="EXOSOME COMPLEX COMPONENT RRP41"/>
    <property type="match status" value="1"/>
</dbReference>
<keyword evidence="2 6" id="KW-0698">rRNA processing</keyword>
<dbReference type="InterPro" id="IPR002381">
    <property type="entry name" value="RNase_PH_bac-type"/>
</dbReference>
<dbReference type="NCBIfam" id="TIGR01966">
    <property type="entry name" value="RNasePH"/>
    <property type="match status" value="1"/>
</dbReference>
<evidence type="ECO:0000256" key="1">
    <source>
        <dbReference type="ARBA" id="ARBA00006678"/>
    </source>
</evidence>
<dbReference type="GO" id="GO:0000175">
    <property type="term" value="F:3'-5'-RNA exonuclease activity"/>
    <property type="evidence" value="ECO:0007669"/>
    <property type="project" value="UniProtKB-UniRule"/>
</dbReference>
<dbReference type="InterPro" id="IPR020568">
    <property type="entry name" value="Ribosomal_Su5_D2-typ_SF"/>
</dbReference>
<dbReference type="GO" id="GO:0016075">
    <property type="term" value="P:rRNA catabolic process"/>
    <property type="evidence" value="ECO:0007669"/>
    <property type="project" value="UniProtKB-UniRule"/>
</dbReference>
<comment type="subunit">
    <text evidence="6">Homohexameric ring arranged as a trimer of dimers.</text>
</comment>
<organism evidence="9 10">
    <name type="scientific">Roseateles toxinivorans</name>
    <dbReference type="NCBI Taxonomy" id="270368"/>
    <lineage>
        <taxon>Bacteria</taxon>
        <taxon>Pseudomonadati</taxon>
        <taxon>Pseudomonadota</taxon>
        <taxon>Betaproteobacteria</taxon>
        <taxon>Burkholderiales</taxon>
        <taxon>Sphaerotilaceae</taxon>
        <taxon>Roseateles</taxon>
    </lineage>
</organism>
<dbReference type="HAMAP" id="MF_00564">
    <property type="entry name" value="RNase_PH"/>
    <property type="match status" value="1"/>
</dbReference>
<dbReference type="InterPro" id="IPR001247">
    <property type="entry name" value="ExoRNase_PH_dom1"/>
</dbReference>
<keyword evidence="4 6" id="KW-0819">tRNA processing</keyword>
<comment type="caution">
    <text evidence="9">The sequence shown here is derived from an EMBL/GenBank/DDBJ whole genome shotgun (WGS) entry which is preliminary data.</text>
</comment>
<keyword evidence="5" id="KW-0694">RNA-binding</keyword>
<dbReference type="PROSITE" id="PS01277">
    <property type="entry name" value="RIBONUCLEASE_PH"/>
    <property type="match status" value="1"/>
</dbReference>
<evidence type="ECO:0000313" key="10">
    <source>
        <dbReference type="Proteomes" id="UP000295361"/>
    </source>
</evidence>
<feature type="domain" description="Exoribonuclease phosphorolytic" evidence="7">
    <location>
        <begin position="14"/>
        <end position="143"/>
    </location>
</feature>
<dbReference type="InterPro" id="IPR018336">
    <property type="entry name" value="RNase_PH_CS"/>
</dbReference>
<comment type="function">
    <text evidence="6">Phosphorolytic 3'-5' exoribonuclease that plays an important role in tRNA 3'-end maturation. Removes nucleotide residues following the 3'-CCA terminus of tRNAs; can also add nucleotides to the ends of RNA molecules by using nucleoside diphosphates as substrates, but this may not be physiologically important. Probably plays a role in initiation of 16S rRNA degradation (leading to ribosome degradation) during starvation.</text>
</comment>
<evidence type="ECO:0000256" key="6">
    <source>
        <dbReference type="HAMAP-Rule" id="MF_00564"/>
    </source>
</evidence>
<proteinExistence type="inferred from homology"/>
<dbReference type="AlphaFoldDB" id="A0A4R6QHT6"/>
<dbReference type="GO" id="GO:0008033">
    <property type="term" value="P:tRNA processing"/>
    <property type="evidence" value="ECO:0007669"/>
    <property type="project" value="UniProtKB-UniRule"/>
</dbReference>
<name>A0A4R6QHT6_9BURK</name>
<feature type="domain" description="Exoribonuclease phosphorolytic" evidence="8">
    <location>
        <begin position="160"/>
        <end position="226"/>
    </location>
</feature>
<evidence type="ECO:0000256" key="2">
    <source>
        <dbReference type="ARBA" id="ARBA00022552"/>
    </source>
</evidence>
<dbReference type="InterPro" id="IPR036345">
    <property type="entry name" value="ExoRNase_PH_dom2_sf"/>
</dbReference>
<evidence type="ECO:0000259" key="8">
    <source>
        <dbReference type="Pfam" id="PF03725"/>
    </source>
</evidence>
<evidence type="ECO:0000256" key="3">
    <source>
        <dbReference type="ARBA" id="ARBA00022555"/>
    </source>
</evidence>
<keyword evidence="3 6" id="KW-0820">tRNA-binding</keyword>
<dbReference type="InParanoid" id="A0A4R6QHT6"/>
<dbReference type="RefSeq" id="WP_133703296.1">
    <property type="nucleotide sequence ID" value="NZ_SNXS01000009.1"/>
</dbReference>
<dbReference type="InterPro" id="IPR027408">
    <property type="entry name" value="PNPase/RNase_PH_dom_sf"/>
</dbReference>
<dbReference type="Gene3D" id="3.30.230.70">
    <property type="entry name" value="GHMP Kinase, N-terminal domain"/>
    <property type="match status" value="1"/>
</dbReference>
<feature type="binding site" evidence="6">
    <location>
        <begin position="127"/>
        <end position="129"/>
    </location>
    <ligand>
        <name>phosphate</name>
        <dbReference type="ChEBI" id="CHEBI:43474"/>
        <note>substrate</note>
    </ligand>
</feature>
<dbReference type="FunCoup" id="A0A4R6QHT6">
    <property type="interactions" value="526"/>
</dbReference>
<dbReference type="PANTHER" id="PTHR11953">
    <property type="entry name" value="EXOSOME COMPLEX COMPONENT"/>
    <property type="match status" value="1"/>
</dbReference>
<dbReference type="Pfam" id="PF01138">
    <property type="entry name" value="RNase_PH"/>
    <property type="match status" value="1"/>
</dbReference>
<evidence type="ECO:0000259" key="7">
    <source>
        <dbReference type="Pfam" id="PF01138"/>
    </source>
</evidence>
<dbReference type="EMBL" id="SNXS01000009">
    <property type="protein sequence ID" value="TDP62112.1"/>
    <property type="molecule type" value="Genomic_DNA"/>
</dbReference>